<sequence length="355" mass="41153">MKQKIVFLDRDGTIIFEPLTDFKVDKIEKIQFEPDVINTLSYLYKKKYKLVIVSNQDGLGKKGFSKKNFYKTNDFIIKILNSQNIFFESVLICPHLEKDNCSCRKPKTKMITSWLQGKKIDKEKSMVIGDRLSDMELAKNMNILGILYNRKTKNWKNIKYLLSKVNRYACIHRISNETDILVKIWLDRQEKNELNTGISFFDHMLEQIAVHGGFRIKIKAKGDLHIDDHHTIEDTGITLGKTLLKALNKKKGIGRYGFVLPMDESLAKCVLDISGRSYFKFYANFRFRLIHNFSVDMVEHFFRSLSNSMGITLHMEAKGKNDHHIAESLFKSFGRTLRQAIVINDKILPSSKGTL</sequence>
<dbReference type="InterPro" id="IPR005954">
    <property type="entry name" value="HisB_N"/>
</dbReference>
<dbReference type="UniPathway" id="UPA00031">
    <property type="reaction ID" value="UER00011"/>
</dbReference>
<dbReference type="InterPro" id="IPR023214">
    <property type="entry name" value="HAD_sf"/>
</dbReference>
<evidence type="ECO:0000256" key="13">
    <source>
        <dbReference type="HAMAP-Rule" id="MF_00076"/>
    </source>
</evidence>
<comment type="similarity">
    <text evidence="13">Belongs to the imidazoleglycerol-phosphate dehydratase family.</text>
</comment>
<protein>
    <recommendedName>
        <fullName evidence="4 13">Imidazoleglycerol-phosphate dehydratase</fullName>
        <shortName evidence="13">IGPD</shortName>
        <ecNumber evidence="13">4.2.1.19</ecNumber>
    </recommendedName>
</protein>
<dbReference type="PANTHER" id="PTHR23133:SF2">
    <property type="entry name" value="IMIDAZOLEGLYCEROL-PHOSPHATE DEHYDRATASE"/>
    <property type="match status" value="1"/>
</dbReference>
<dbReference type="PROSITE" id="PS00954">
    <property type="entry name" value="IGP_DEHYDRATASE_1"/>
    <property type="match status" value="1"/>
</dbReference>
<dbReference type="GO" id="GO:0004424">
    <property type="term" value="F:imidazoleglycerol-phosphate dehydratase activity"/>
    <property type="evidence" value="ECO:0007669"/>
    <property type="project" value="UniProtKB-UniRule"/>
</dbReference>
<dbReference type="HAMAP" id="MF_00076">
    <property type="entry name" value="HisB"/>
    <property type="match status" value="1"/>
</dbReference>
<dbReference type="PANTHER" id="PTHR23133">
    <property type="entry name" value="IMIDAZOLEGLYCEROL-PHOSPHATE DEHYDRATASE HIS7"/>
    <property type="match status" value="1"/>
</dbReference>
<dbReference type="NCBIfam" id="NF002111">
    <property type="entry name" value="PRK00951.2-1"/>
    <property type="match status" value="1"/>
</dbReference>
<accession>A0A090AS66</accession>
<keyword evidence="11 13" id="KW-0456">Lyase</keyword>
<dbReference type="GO" id="GO:0000105">
    <property type="term" value="P:L-histidine biosynthetic process"/>
    <property type="evidence" value="ECO:0007669"/>
    <property type="project" value="UniProtKB-UniRule"/>
</dbReference>
<evidence type="ECO:0000256" key="2">
    <source>
        <dbReference type="ARBA" id="ARBA00001947"/>
    </source>
</evidence>
<keyword evidence="6 13" id="KW-0028">Amino-acid biosynthesis</keyword>
<reference evidence="14 15" key="2">
    <citation type="journal article" date="2014" name="Curr. Biol.">
        <title>Symbiont-Supplemented Maternal Investment Underpinning Host's Ecological Adaptation.</title>
        <authorList>
            <person name="Kaiwa N."/>
            <person name="Hosokawa T."/>
            <person name="Nikoh N."/>
            <person name="Tanahashi M."/>
            <person name="Moriyama M."/>
            <person name="Meng X.Y."/>
            <person name="Maeda T."/>
            <person name="Yamaguchi K."/>
            <person name="Shigenobu S."/>
            <person name="Ito M."/>
            <person name="Fukatsu T."/>
        </authorList>
    </citation>
    <scope>NUCLEOTIDE SEQUENCE [LARGE SCALE GENOMIC DNA]</scope>
    <source>
        <strain evidence="14 15">UwTKB</strain>
    </source>
</reference>
<evidence type="ECO:0000256" key="9">
    <source>
        <dbReference type="ARBA" id="ARBA00022842"/>
    </source>
</evidence>
<comment type="subcellular location">
    <subcellularLocation>
        <location evidence="13">Cytoplasm</location>
    </subcellularLocation>
</comment>
<dbReference type="Pfam" id="PF08645">
    <property type="entry name" value="PNK3P"/>
    <property type="match status" value="1"/>
</dbReference>
<keyword evidence="15" id="KW-1185">Reference proteome</keyword>
<dbReference type="EMBL" id="AP014521">
    <property type="protein sequence ID" value="BAP58705.1"/>
    <property type="molecule type" value="Genomic_DNA"/>
</dbReference>
<dbReference type="NCBIfam" id="TIGR01662">
    <property type="entry name" value="HAD-SF-IIIA"/>
    <property type="match status" value="1"/>
</dbReference>
<proteinExistence type="inferred from homology"/>
<dbReference type="OrthoDB" id="9790411at2"/>
<keyword evidence="10 13" id="KW-0368">Histidine biosynthesis</keyword>
<gene>
    <name evidence="13 14" type="primary">hisB</name>
    <name evidence="14" type="ORF">TGUWTKB_4790</name>
</gene>
<dbReference type="NCBIfam" id="TIGR01656">
    <property type="entry name" value="Histidinol-ppas"/>
    <property type="match status" value="1"/>
</dbReference>
<dbReference type="FunFam" id="3.30.230.40:FF:000001">
    <property type="entry name" value="Imidazoleglycerol-phosphate dehydratase HisB"/>
    <property type="match status" value="1"/>
</dbReference>
<dbReference type="InterPro" id="IPR000807">
    <property type="entry name" value="ImidazoleglycerolP_deHydtase"/>
</dbReference>
<dbReference type="InterPro" id="IPR020568">
    <property type="entry name" value="Ribosomal_Su5_D2-typ_SF"/>
</dbReference>
<dbReference type="Proteomes" id="UP000031627">
    <property type="component" value="Chromosome"/>
</dbReference>
<dbReference type="GO" id="GO:0004401">
    <property type="term" value="F:histidinol-phosphatase activity"/>
    <property type="evidence" value="ECO:0007669"/>
    <property type="project" value="InterPro"/>
</dbReference>
<evidence type="ECO:0000256" key="12">
    <source>
        <dbReference type="ARBA" id="ARBA00023268"/>
    </source>
</evidence>
<dbReference type="HOGENOM" id="CLU_044308_0_0_6"/>
<dbReference type="Pfam" id="PF00475">
    <property type="entry name" value="IGPD"/>
    <property type="match status" value="1"/>
</dbReference>
<dbReference type="STRING" id="1410383.TGUWTKB_4790"/>
<dbReference type="EC" id="4.2.1.19" evidence="13"/>
<evidence type="ECO:0000256" key="3">
    <source>
        <dbReference type="ARBA" id="ARBA00005047"/>
    </source>
</evidence>
<organism evidence="14 15">
    <name type="scientific">Candidatus Tachikawaea gelatinosa</name>
    <dbReference type="NCBI Taxonomy" id="1410383"/>
    <lineage>
        <taxon>Bacteria</taxon>
        <taxon>Pseudomonadati</taxon>
        <taxon>Pseudomonadota</taxon>
        <taxon>Gammaproteobacteria</taxon>
        <taxon>Enterobacterales</taxon>
        <taxon>Enterobacteriaceae</taxon>
        <taxon>Candidatus Tachikawaea</taxon>
    </lineage>
</organism>
<keyword evidence="5 13" id="KW-0963">Cytoplasm</keyword>
<dbReference type="GO" id="GO:0005737">
    <property type="term" value="C:cytoplasm"/>
    <property type="evidence" value="ECO:0007669"/>
    <property type="project" value="UniProtKB-SubCell"/>
</dbReference>
<evidence type="ECO:0000313" key="14">
    <source>
        <dbReference type="EMBL" id="BAP58705.1"/>
    </source>
</evidence>
<dbReference type="CDD" id="cd07914">
    <property type="entry name" value="IGPD"/>
    <property type="match status" value="1"/>
</dbReference>
<dbReference type="InterPro" id="IPR006549">
    <property type="entry name" value="HAD-SF_hydro_IIIA"/>
</dbReference>
<dbReference type="NCBIfam" id="TIGR01261">
    <property type="entry name" value="hisB_Nterm"/>
    <property type="match status" value="1"/>
</dbReference>
<evidence type="ECO:0000256" key="5">
    <source>
        <dbReference type="ARBA" id="ARBA00022490"/>
    </source>
</evidence>
<dbReference type="PROSITE" id="PS00955">
    <property type="entry name" value="IGP_DEHYDRATASE_2"/>
    <property type="match status" value="1"/>
</dbReference>
<dbReference type="GO" id="GO:0046872">
    <property type="term" value="F:metal ion binding"/>
    <property type="evidence" value="ECO:0007669"/>
    <property type="project" value="UniProtKB-KW"/>
</dbReference>
<keyword evidence="12" id="KW-0511">Multifunctional enzyme</keyword>
<dbReference type="InterPro" id="IPR006543">
    <property type="entry name" value="Histidinol-phos"/>
</dbReference>
<keyword evidence="7" id="KW-0479">Metal-binding</keyword>
<dbReference type="AlphaFoldDB" id="A0A090AS66"/>
<dbReference type="CDD" id="cd07503">
    <property type="entry name" value="HAD_HisB-N"/>
    <property type="match status" value="1"/>
</dbReference>
<evidence type="ECO:0000313" key="15">
    <source>
        <dbReference type="Proteomes" id="UP000031627"/>
    </source>
</evidence>
<dbReference type="Gene3D" id="3.30.230.40">
    <property type="entry name" value="Imidazole glycerol phosphate dehydratase, domain 1"/>
    <property type="match status" value="2"/>
</dbReference>
<dbReference type="KEGG" id="sbw:TGUWTKB_4790"/>
<evidence type="ECO:0000256" key="8">
    <source>
        <dbReference type="ARBA" id="ARBA00022801"/>
    </source>
</evidence>
<dbReference type="FunFam" id="3.30.230.40:FF:000003">
    <property type="entry name" value="Imidazoleglycerol-phosphate dehydratase HisB"/>
    <property type="match status" value="1"/>
</dbReference>
<evidence type="ECO:0000256" key="7">
    <source>
        <dbReference type="ARBA" id="ARBA00022723"/>
    </source>
</evidence>
<comment type="cofactor">
    <cofactor evidence="1">
        <name>Mg(2+)</name>
        <dbReference type="ChEBI" id="CHEBI:18420"/>
    </cofactor>
</comment>
<dbReference type="InterPro" id="IPR038494">
    <property type="entry name" value="IGPD_sf"/>
</dbReference>
<evidence type="ECO:0000256" key="1">
    <source>
        <dbReference type="ARBA" id="ARBA00001946"/>
    </source>
</evidence>
<evidence type="ECO:0000256" key="10">
    <source>
        <dbReference type="ARBA" id="ARBA00023102"/>
    </source>
</evidence>
<dbReference type="InterPro" id="IPR013954">
    <property type="entry name" value="PNK3P"/>
</dbReference>
<dbReference type="InterPro" id="IPR020565">
    <property type="entry name" value="ImidazoleglycerP_deHydtase_CS"/>
</dbReference>
<dbReference type="NCBIfam" id="NF002114">
    <property type="entry name" value="PRK00951.2-4"/>
    <property type="match status" value="1"/>
</dbReference>
<keyword evidence="8" id="KW-0378">Hydrolase</keyword>
<keyword evidence="9" id="KW-0460">Magnesium</keyword>
<dbReference type="InterPro" id="IPR036412">
    <property type="entry name" value="HAD-like_sf"/>
</dbReference>
<comment type="catalytic activity">
    <reaction evidence="13">
        <text>D-erythro-1-(imidazol-4-yl)glycerol 3-phosphate = 3-(imidazol-4-yl)-2-oxopropyl phosphate + H2O</text>
        <dbReference type="Rhea" id="RHEA:11040"/>
        <dbReference type="ChEBI" id="CHEBI:15377"/>
        <dbReference type="ChEBI" id="CHEBI:57766"/>
        <dbReference type="ChEBI" id="CHEBI:58278"/>
        <dbReference type="EC" id="4.2.1.19"/>
    </reaction>
</comment>
<evidence type="ECO:0000256" key="4">
    <source>
        <dbReference type="ARBA" id="ARBA00016664"/>
    </source>
</evidence>
<dbReference type="RefSeq" id="WP_041063240.1">
    <property type="nucleotide sequence ID" value="NZ_AP014521.1"/>
</dbReference>
<comment type="cofactor">
    <cofactor evidence="2">
        <name>Zn(2+)</name>
        <dbReference type="ChEBI" id="CHEBI:29105"/>
    </cofactor>
</comment>
<name>A0A090AS66_9ENTR</name>
<evidence type="ECO:0000256" key="11">
    <source>
        <dbReference type="ARBA" id="ARBA00023239"/>
    </source>
</evidence>
<dbReference type="SUPFAM" id="SSF56784">
    <property type="entry name" value="HAD-like"/>
    <property type="match status" value="1"/>
</dbReference>
<comment type="pathway">
    <text evidence="3 13">Amino-acid biosynthesis; L-histidine biosynthesis; L-histidine from 5-phospho-alpha-D-ribose 1-diphosphate: step 6/9.</text>
</comment>
<dbReference type="NCBIfam" id="NF003937">
    <property type="entry name" value="PRK05446.1"/>
    <property type="match status" value="1"/>
</dbReference>
<evidence type="ECO:0000256" key="6">
    <source>
        <dbReference type="ARBA" id="ARBA00022605"/>
    </source>
</evidence>
<dbReference type="SUPFAM" id="SSF54211">
    <property type="entry name" value="Ribosomal protein S5 domain 2-like"/>
    <property type="match status" value="2"/>
</dbReference>
<dbReference type="Gene3D" id="3.40.50.1000">
    <property type="entry name" value="HAD superfamily/HAD-like"/>
    <property type="match status" value="1"/>
</dbReference>
<reference evidence="15" key="1">
    <citation type="submission" date="2013-11" db="EMBL/GenBank/DDBJ databases">
        <title>Symbiont-containing voluminous jelly as an extraordinary maternal gift for overwintering insect nymphs.</title>
        <authorList>
            <person name="Kaiwa N."/>
            <person name="Hosokawa T."/>
            <person name="Nikoh N."/>
            <person name="Meng X.Y."/>
            <person name="Tanahashi M."/>
            <person name="Moriyama M."/>
            <person name="Maeda T."/>
            <person name="Yamaguchi K."/>
            <person name="Shigenobu S."/>
            <person name="Ito M."/>
            <person name="Fukatsu T."/>
        </authorList>
    </citation>
    <scope>NUCLEOTIDE SEQUENCE [LARGE SCALE GENOMIC DNA]</scope>
    <source>
        <strain evidence="15">UwTKB</strain>
    </source>
</reference>